<accession>A0A9C7F6F9</accession>
<reference evidence="2" key="1">
    <citation type="submission" date="2022-10" db="EMBL/GenBank/DDBJ databases">
        <title>Genome sequences of endogenous nimaviruses in decapod crustaceans.</title>
        <authorList>
            <person name="Kawato S."/>
            <person name="Nozaki R."/>
            <person name="Kondo H."/>
            <person name="Hirono I."/>
        </authorList>
    </citation>
    <scope>NUCLEOTIDE SEQUENCE</scope>
    <source>
        <strain evidence="2">Lva-Nima_1</strain>
    </source>
</reference>
<organism evidence="2">
    <name type="scientific">Litopenaeus vannamei majanivirus Nimav-1_LVa</name>
    <dbReference type="NCBI Taxonomy" id="2984273"/>
    <lineage>
        <taxon>Viruses</taxon>
        <taxon>Viruses incertae sedis</taxon>
        <taxon>Naldaviricetes</taxon>
        <taxon>Nimaviridae</taxon>
    </lineage>
</organism>
<keyword evidence="1" id="KW-0472">Membrane</keyword>
<keyword evidence="1" id="KW-0812">Transmembrane</keyword>
<protein>
    <submittedName>
        <fullName evidence="2">Uncharacterized protein</fullName>
    </submittedName>
</protein>
<proteinExistence type="predicted"/>
<evidence type="ECO:0000256" key="1">
    <source>
        <dbReference type="SAM" id="Phobius"/>
    </source>
</evidence>
<dbReference type="EMBL" id="LC738872">
    <property type="protein sequence ID" value="BDT62111.1"/>
    <property type="molecule type" value="Genomic_DNA"/>
</dbReference>
<feature type="transmembrane region" description="Helical" evidence="1">
    <location>
        <begin position="354"/>
        <end position="377"/>
    </location>
</feature>
<evidence type="ECO:0000313" key="2">
    <source>
        <dbReference type="EMBL" id="BDT62111.1"/>
    </source>
</evidence>
<name>A0A9C7F6F9_9VIRU</name>
<keyword evidence="1" id="KW-1133">Transmembrane helix</keyword>
<sequence>MLEKIIQLLLFISYVRSAHSKEVDLIATSEDFFNNRRNVHDIAVRNDSDTFYVLVDNLFNPSLQTFDGDSGGIKIPSNTPISFYCAVCVKKKSLSNIDIQKYSINMKLDKYHKEIYKNHLTINTDKYQCLADLFSISDGLQYNERQYLTCTIYNIFNDTYRYIYNYIDIEDRDNVTFKYFDMFKVPKGTNYLTCKKINKKDKKGQIFFWGRLVEHEPMFEPNCREIVTNDRDFPEKRVSKEIAKYKIMPILENGAHLSIINQVQVTNIDDYTYSDKIMCMNYKYLTKGNKEPNNVRIVVWYLEKNAPNIISVPILVNSSCIYPFVMYSIRNPSRLVDVIKYQSSTSETIELKDILTITGYCIIVFLCILIIVCIIIYRDTLCLCTFDRRYNSRRQNSTYKQDFESVLNKETYDDSIGIL</sequence>